<dbReference type="PANTHER" id="PTHR30041">
    <property type="entry name" value="ARSENATE REDUCTASE"/>
    <property type="match status" value="1"/>
</dbReference>
<evidence type="ECO:0000256" key="1">
    <source>
        <dbReference type="ARBA" id="ARBA00007198"/>
    </source>
</evidence>
<keyword evidence="6" id="KW-1185">Reference proteome</keyword>
<dbReference type="PANTHER" id="PTHR30041:SF4">
    <property type="entry name" value="ARSENATE REDUCTASE"/>
    <property type="match status" value="1"/>
</dbReference>
<proteinExistence type="inferred from homology"/>
<dbReference type="SUPFAM" id="SSF52833">
    <property type="entry name" value="Thioredoxin-like"/>
    <property type="match status" value="1"/>
</dbReference>
<dbReference type="EMBL" id="CP058952">
    <property type="protein sequence ID" value="QLI80106.1"/>
    <property type="molecule type" value="Genomic_DNA"/>
</dbReference>
<dbReference type="CDD" id="cd03034">
    <property type="entry name" value="ArsC_ArsC"/>
    <property type="match status" value="1"/>
</dbReference>
<keyword evidence="2 4" id="KW-0560">Oxidoreductase</keyword>
<dbReference type="Proteomes" id="UP000510822">
    <property type="component" value="Chromosome"/>
</dbReference>
<organism evidence="5 6">
    <name type="scientific">Chitinibacter fontanus</name>
    <dbReference type="NCBI Taxonomy" id="1737446"/>
    <lineage>
        <taxon>Bacteria</taxon>
        <taxon>Pseudomonadati</taxon>
        <taxon>Pseudomonadota</taxon>
        <taxon>Betaproteobacteria</taxon>
        <taxon>Neisseriales</taxon>
        <taxon>Chitinibacteraceae</taxon>
        <taxon>Chitinibacter</taxon>
    </lineage>
</organism>
<evidence type="ECO:0000256" key="4">
    <source>
        <dbReference type="RuleBase" id="RU362029"/>
    </source>
</evidence>
<reference evidence="5 6" key="1">
    <citation type="journal article" date="2016" name="Int. J. Syst. Evol. Microbiol.">
        <title>Chitinibacter fontanus sp. nov., isolated from a spring.</title>
        <authorList>
            <person name="Sheu S.Y."/>
            <person name="Li Y.S."/>
            <person name="Young C.C."/>
            <person name="Chen W.M."/>
        </authorList>
    </citation>
    <scope>NUCLEOTIDE SEQUENCE [LARGE SCALE GENOMIC DNA]</scope>
    <source>
        <strain evidence="5 6">STM-7</strain>
    </source>
</reference>
<sequence length="113" mass="12648">MKLLHNPRCSKSREALAALQDAGHTPEVWRYLDESLTEPQIRELLAQLGIAPLALVRTKEELWRELSSDKTLSDDDIIALLASHPKLIERPILTHNGKAAIGRPLENILALLD</sequence>
<accession>A0A7D5Z8X3</accession>
<dbReference type="InterPro" id="IPR036249">
    <property type="entry name" value="Thioredoxin-like_sf"/>
</dbReference>
<dbReference type="RefSeq" id="WP_180307251.1">
    <property type="nucleotide sequence ID" value="NZ_CP058952.1"/>
</dbReference>
<dbReference type="Gene3D" id="3.40.30.10">
    <property type="entry name" value="Glutaredoxin"/>
    <property type="match status" value="1"/>
</dbReference>
<dbReference type="InterPro" id="IPR006660">
    <property type="entry name" value="Arsenate_reductase-like"/>
</dbReference>
<evidence type="ECO:0000256" key="3">
    <source>
        <dbReference type="PROSITE-ProRule" id="PRU01282"/>
    </source>
</evidence>
<dbReference type="GO" id="GO:0008794">
    <property type="term" value="F:arsenate reductase (glutaredoxin) activity"/>
    <property type="evidence" value="ECO:0007669"/>
    <property type="project" value="UniProtKB-UniRule"/>
</dbReference>
<comment type="similarity">
    <text evidence="1 3 4">Belongs to the ArsC family.</text>
</comment>
<protein>
    <recommendedName>
        <fullName evidence="4">Arsenate reductase</fullName>
        <ecNumber evidence="4">1.20.4.1</ecNumber>
    </recommendedName>
</protein>
<dbReference type="NCBIfam" id="TIGR00014">
    <property type="entry name" value="arsC"/>
    <property type="match status" value="1"/>
</dbReference>
<gene>
    <name evidence="5" type="primary">arsC</name>
    <name evidence="5" type="ORF">HZU75_00315</name>
</gene>
<evidence type="ECO:0000313" key="6">
    <source>
        <dbReference type="Proteomes" id="UP000510822"/>
    </source>
</evidence>
<evidence type="ECO:0000256" key="2">
    <source>
        <dbReference type="ARBA" id="ARBA00023002"/>
    </source>
</evidence>
<dbReference type="PROSITE" id="PS51353">
    <property type="entry name" value="ARSC"/>
    <property type="match status" value="1"/>
</dbReference>
<comment type="catalytic activity">
    <reaction evidence="4">
        <text>[glutaredoxin]-dithiol + arsenate + glutathione + H(+) = glutathionyl-S-S-[glutaredoxin] + arsenite + H2O</text>
        <dbReference type="Rhea" id="RHEA:22016"/>
        <dbReference type="Rhea" id="RHEA-COMP:10729"/>
        <dbReference type="Rhea" id="RHEA-COMP:17668"/>
        <dbReference type="ChEBI" id="CHEBI:15377"/>
        <dbReference type="ChEBI" id="CHEBI:15378"/>
        <dbReference type="ChEBI" id="CHEBI:29242"/>
        <dbReference type="ChEBI" id="CHEBI:29950"/>
        <dbReference type="ChEBI" id="CHEBI:48597"/>
        <dbReference type="ChEBI" id="CHEBI:57925"/>
        <dbReference type="ChEBI" id="CHEBI:146199"/>
        <dbReference type="EC" id="1.20.4.1"/>
    </reaction>
</comment>
<dbReference type="Pfam" id="PF03960">
    <property type="entry name" value="ArsC"/>
    <property type="match status" value="1"/>
</dbReference>
<dbReference type="AlphaFoldDB" id="A0A7D5Z8X3"/>
<dbReference type="KEGG" id="cfon:HZU75_00315"/>
<dbReference type="EC" id="1.20.4.1" evidence="4"/>
<dbReference type="InterPro" id="IPR006659">
    <property type="entry name" value="Arsenate_reductase"/>
</dbReference>
<evidence type="ECO:0000313" key="5">
    <source>
        <dbReference type="EMBL" id="QLI80106.1"/>
    </source>
</evidence>
<name>A0A7D5Z8X3_9NEIS</name>